<organism evidence="1 2">
    <name type="scientific">Dreissena polymorpha</name>
    <name type="common">Zebra mussel</name>
    <name type="synonym">Mytilus polymorpha</name>
    <dbReference type="NCBI Taxonomy" id="45954"/>
    <lineage>
        <taxon>Eukaryota</taxon>
        <taxon>Metazoa</taxon>
        <taxon>Spiralia</taxon>
        <taxon>Lophotrochozoa</taxon>
        <taxon>Mollusca</taxon>
        <taxon>Bivalvia</taxon>
        <taxon>Autobranchia</taxon>
        <taxon>Heteroconchia</taxon>
        <taxon>Euheterodonta</taxon>
        <taxon>Imparidentia</taxon>
        <taxon>Neoheterodontei</taxon>
        <taxon>Myida</taxon>
        <taxon>Dreissenoidea</taxon>
        <taxon>Dreissenidae</taxon>
        <taxon>Dreissena</taxon>
    </lineage>
</organism>
<sequence>MNCCFAQQLNKDGEIWLTNGTRDRTFPTQLLPLLASTWPVKLLLTLAQNSTTTKAFTA</sequence>
<dbReference type="AlphaFoldDB" id="A0A9D4BN29"/>
<comment type="caution">
    <text evidence="1">The sequence shown here is derived from an EMBL/GenBank/DDBJ whole genome shotgun (WGS) entry which is preliminary data.</text>
</comment>
<dbReference type="EMBL" id="JAIWYP010000015">
    <property type="protein sequence ID" value="KAH3702199.1"/>
    <property type="molecule type" value="Genomic_DNA"/>
</dbReference>
<keyword evidence="2" id="KW-1185">Reference proteome</keyword>
<accession>A0A9D4BN29</accession>
<proteinExistence type="predicted"/>
<protein>
    <submittedName>
        <fullName evidence="1">Uncharacterized protein</fullName>
    </submittedName>
</protein>
<dbReference type="Proteomes" id="UP000828390">
    <property type="component" value="Unassembled WGS sequence"/>
</dbReference>
<reference evidence="1" key="1">
    <citation type="journal article" date="2019" name="bioRxiv">
        <title>The Genome of the Zebra Mussel, Dreissena polymorpha: A Resource for Invasive Species Research.</title>
        <authorList>
            <person name="McCartney M.A."/>
            <person name="Auch B."/>
            <person name="Kono T."/>
            <person name="Mallez S."/>
            <person name="Zhang Y."/>
            <person name="Obille A."/>
            <person name="Becker A."/>
            <person name="Abrahante J.E."/>
            <person name="Garbe J."/>
            <person name="Badalamenti J.P."/>
            <person name="Herman A."/>
            <person name="Mangelson H."/>
            <person name="Liachko I."/>
            <person name="Sullivan S."/>
            <person name="Sone E.D."/>
            <person name="Koren S."/>
            <person name="Silverstein K.A.T."/>
            <person name="Beckman K.B."/>
            <person name="Gohl D.M."/>
        </authorList>
    </citation>
    <scope>NUCLEOTIDE SEQUENCE</scope>
    <source>
        <strain evidence="1">Duluth1</strain>
        <tissue evidence="1">Whole animal</tissue>
    </source>
</reference>
<name>A0A9D4BN29_DREPO</name>
<evidence type="ECO:0000313" key="1">
    <source>
        <dbReference type="EMBL" id="KAH3702199.1"/>
    </source>
</evidence>
<evidence type="ECO:0000313" key="2">
    <source>
        <dbReference type="Proteomes" id="UP000828390"/>
    </source>
</evidence>
<reference evidence="1" key="2">
    <citation type="submission" date="2020-11" db="EMBL/GenBank/DDBJ databases">
        <authorList>
            <person name="McCartney M.A."/>
            <person name="Auch B."/>
            <person name="Kono T."/>
            <person name="Mallez S."/>
            <person name="Becker A."/>
            <person name="Gohl D.M."/>
            <person name="Silverstein K.A.T."/>
            <person name="Koren S."/>
            <person name="Bechman K.B."/>
            <person name="Herman A."/>
            <person name="Abrahante J.E."/>
            <person name="Garbe J."/>
        </authorList>
    </citation>
    <scope>NUCLEOTIDE SEQUENCE</scope>
    <source>
        <strain evidence="1">Duluth1</strain>
        <tissue evidence="1">Whole animal</tissue>
    </source>
</reference>
<gene>
    <name evidence="1" type="ORF">DPMN_077206</name>
</gene>